<proteinExistence type="inferred from homology"/>
<dbReference type="NCBIfam" id="TIGR01392">
    <property type="entry name" value="homoserO_Ac_trn"/>
    <property type="match status" value="1"/>
</dbReference>
<feature type="domain" description="AB hydrolase-1" evidence="9">
    <location>
        <begin position="59"/>
        <end position="367"/>
    </location>
</feature>
<evidence type="ECO:0000256" key="1">
    <source>
        <dbReference type="ARBA" id="ARBA00011738"/>
    </source>
</evidence>
<evidence type="ECO:0000259" key="9">
    <source>
        <dbReference type="Pfam" id="PF00561"/>
    </source>
</evidence>
<dbReference type="AlphaFoldDB" id="A8ZVA1"/>
<dbReference type="SUPFAM" id="SSF53474">
    <property type="entry name" value="alpha/beta-Hydrolases"/>
    <property type="match status" value="1"/>
</dbReference>
<gene>
    <name evidence="7" type="primary">metXA</name>
    <name evidence="10" type="ordered locus">Dole_0752</name>
</gene>
<dbReference type="GO" id="GO:0009092">
    <property type="term" value="P:homoserine metabolic process"/>
    <property type="evidence" value="ECO:0007669"/>
    <property type="project" value="TreeGrafter"/>
</dbReference>
<feature type="active site" evidence="7 8">
    <location>
        <position position="330"/>
    </location>
</feature>
<feature type="binding site" evidence="7">
    <location>
        <position position="364"/>
    </location>
    <ligand>
        <name>substrate</name>
    </ligand>
</feature>
<keyword evidence="4 7" id="KW-0808">Transferase</keyword>
<dbReference type="InterPro" id="IPR000073">
    <property type="entry name" value="AB_hydrolase_1"/>
</dbReference>
<dbReference type="UniPathway" id="UPA00051">
    <property type="reaction ID" value="UER00074"/>
</dbReference>
<keyword evidence="6 7" id="KW-0012">Acyltransferase</keyword>
<keyword evidence="5 7" id="KW-0486">Methionine biosynthesis</keyword>
<name>A8ZVA1_DESOH</name>
<dbReference type="Gene3D" id="1.10.1740.110">
    <property type="match status" value="1"/>
</dbReference>
<comment type="catalytic activity">
    <reaction evidence="7">
        <text>L-homoserine + acetyl-CoA = O-acetyl-L-homoserine + CoA</text>
        <dbReference type="Rhea" id="RHEA:13701"/>
        <dbReference type="ChEBI" id="CHEBI:57287"/>
        <dbReference type="ChEBI" id="CHEBI:57288"/>
        <dbReference type="ChEBI" id="CHEBI:57476"/>
        <dbReference type="ChEBI" id="CHEBI:57716"/>
        <dbReference type="EC" id="2.3.1.31"/>
    </reaction>
</comment>
<dbReference type="HAMAP" id="MF_00296">
    <property type="entry name" value="MetX_acyltransf"/>
    <property type="match status" value="1"/>
</dbReference>
<evidence type="ECO:0000256" key="6">
    <source>
        <dbReference type="ARBA" id="ARBA00023315"/>
    </source>
</evidence>
<dbReference type="OrthoDB" id="9800754at2"/>
<comment type="similarity">
    <text evidence="7">Belongs to the AB hydrolase superfamily. MetX family.</text>
</comment>
<dbReference type="PANTHER" id="PTHR32268">
    <property type="entry name" value="HOMOSERINE O-ACETYLTRANSFERASE"/>
    <property type="match status" value="1"/>
</dbReference>
<reference evidence="10 11" key="1">
    <citation type="submission" date="2007-10" db="EMBL/GenBank/DDBJ databases">
        <title>Complete sequence of Desulfococcus oleovorans Hxd3.</title>
        <authorList>
            <consortium name="US DOE Joint Genome Institute"/>
            <person name="Copeland A."/>
            <person name="Lucas S."/>
            <person name="Lapidus A."/>
            <person name="Barry K."/>
            <person name="Glavina del Rio T."/>
            <person name="Dalin E."/>
            <person name="Tice H."/>
            <person name="Pitluck S."/>
            <person name="Kiss H."/>
            <person name="Brettin T."/>
            <person name="Bruce D."/>
            <person name="Detter J.C."/>
            <person name="Han C."/>
            <person name="Schmutz J."/>
            <person name="Larimer F."/>
            <person name="Land M."/>
            <person name="Hauser L."/>
            <person name="Kyrpides N."/>
            <person name="Kim E."/>
            <person name="Wawrik B."/>
            <person name="Richardson P."/>
        </authorList>
    </citation>
    <scope>NUCLEOTIDE SEQUENCE [LARGE SCALE GENOMIC DNA]</scope>
    <source>
        <strain evidence="11">DSM 6200 / JCM 39069 / Hxd3</strain>
    </source>
</reference>
<dbReference type="RefSeq" id="WP_012174180.1">
    <property type="nucleotide sequence ID" value="NC_009943.1"/>
</dbReference>
<dbReference type="GO" id="GO:0005737">
    <property type="term" value="C:cytoplasm"/>
    <property type="evidence" value="ECO:0007669"/>
    <property type="project" value="UniProtKB-SubCell"/>
</dbReference>
<dbReference type="GO" id="GO:0009086">
    <property type="term" value="P:methionine biosynthetic process"/>
    <property type="evidence" value="ECO:0007669"/>
    <property type="project" value="UniProtKB-UniRule"/>
</dbReference>
<dbReference type="STRING" id="96561.Dole_0752"/>
<dbReference type="FunFam" id="1.10.1740.110:FF:000001">
    <property type="entry name" value="Homoserine O-acetyltransferase"/>
    <property type="match status" value="1"/>
</dbReference>
<dbReference type="EC" id="2.3.1.31" evidence="7"/>
<dbReference type="eggNOG" id="COG2021">
    <property type="taxonomic scope" value="Bacteria"/>
</dbReference>
<keyword evidence="2 7" id="KW-0963">Cytoplasm</keyword>
<comment type="function">
    <text evidence="7">Transfers an acetyl group from acetyl-CoA to L-homoserine, forming acetyl-L-homoserine.</text>
</comment>
<evidence type="ECO:0000313" key="11">
    <source>
        <dbReference type="Proteomes" id="UP000008561"/>
    </source>
</evidence>
<keyword evidence="11" id="KW-1185">Reference proteome</keyword>
<feature type="binding site" evidence="7">
    <location>
        <position position="233"/>
    </location>
    <ligand>
        <name>substrate</name>
    </ligand>
</feature>
<sequence>MSEYIEHDKSGVSVGLVEKQFFTFAEPPNPMKLDSGAVLGPVTIAYETYGRLNEDASNAVLVAHALTGDSHAAGCYSKTDPKPGWWDIMVGPGKGIDTNKYFVICSNVLGGCMGSTGPSSVNPTTKKPYGASFPVITIGDMVRAQKALTDHLGVKRLLAVVGGSMGGMQVMEWCVRYPEMVTSAIPLATTTRHSALAIAFNEVARQAIMTDPNWSSGDYYGGNKPAMGLAVARMIGHITYLSDEAMRQKFGRRLQDKAAVSFDFGADFQVESYLRHQGAKFVERFDANTFLYITKAADYFDLEAQHGNGSAVEAFSKARARFLVVSFTSDWLYPTYQSRAMVTAMKKNALDVSFCEIEADCGHDAFLIPNPRLSALIKGFLESVSTGQQHP</sequence>
<keyword evidence="3 7" id="KW-0028">Amino-acid biosynthesis</keyword>
<dbReference type="GO" id="GO:0004414">
    <property type="term" value="F:homoserine O-acetyltransferase activity"/>
    <property type="evidence" value="ECO:0007669"/>
    <property type="project" value="UniProtKB-UniRule"/>
</dbReference>
<dbReference type="PIRSF" id="PIRSF000443">
    <property type="entry name" value="Homoser_Ac_trans"/>
    <property type="match status" value="1"/>
</dbReference>
<comment type="subcellular location">
    <subcellularLocation>
        <location evidence="7">Cytoplasm</location>
    </subcellularLocation>
</comment>
<protein>
    <recommendedName>
        <fullName evidence="7">Homoserine O-acetyltransferase</fullName>
        <shortName evidence="7">HAT</shortName>
        <ecNumber evidence="7">2.3.1.31</ecNumber>
    </recommendedName>
    <alternativeName>
        <fullName evidence="7">Homoserine transacetylase</fullName>
        <shortName evidence="7">HTA</shortName>
    </alternativeName>
</protein>
<evidence type="ECO:0000256" key="7">
    <source>
        <dbReference type="HAMAP-Rule" id="MF_00296"/>
    </source>
</evidence>
<comment type="subunit">
    <text evidence="1 7">Homodimer.</text>
</comment>
<evidence type="ECO:0000256" key="5">
    <source>
        <dbReference type="ARBA" id="ARBA00023167"/>
    </source>
</evidence>
<feature type="active site" evidence="7 8">
    <location>
        <position position="363"/>
    </location>
</feature>
<dbReference type="Gene3D" id="3.40.50.1820">
    <property type="entry name" value="alpha/beta hydrolase"/>
    <property type="match status" value="1"/>
</dbReference>
<feature type="active site" description="Nucleophile" evidence="7 8">
    <location>
        <position position="164"/>
    </location>
</feature>
<dbReference type="HOGENOM" id="CLU_028760_1_2_7"/>
<dbReference type="InterPro" id="IPR029058">
    <property type="entry name" value="AB_hydrolase_fold"/>
</dbReference>
<comment type="pathway">
    <text evidence="7">Amino-acid biosynthesis; L-methionine biosynthesis via de novo pathway; O-acetyl-L-homoserine from L-homoserine: step 1/1.</text>
</comment>
<comment type="caution">
    <text evidence="7">Lacks conserved residue(s) required for the propagation of feature annotation.</text>
</comment>
<dbReference type="NCBIfam" id="NF001209">
    <property type="entry name" value="PRK00175.1"/>
    <property type="match status" value="1"/>
</dbReference>
<dbReference type="Pfam" id="PF00561">
    <property type="entry name" value="Abhydrolase_1"/>
    <property type="match status" value="1"/>
</dbReference>
<evidence type="ECO:0000256" key="8">
    <source>
        <dbReference type="PIRSR" id="PIRSR000443-1"/>
    </source>
</evidence>
<evidence type="ECO:0000256" key="3">
    <source>
        <dbReference type="ARBA" id="ARBA00022605"/>
    </source>
</evidence>
<organism evidence="10 11">
    <name type="scientific">Desulfosudis oleivorans (strain DSM 6200 / JCM 39069 / Hxd3)</name>
    <name type="common">Desulfococcus oleovorans</name>
    <dbReference type="NCBI Taxonomy" id="96561"/>
    <lineage>
        <taxon>Bacteria</taxon>
        <taxon>Pseudomonadati</taxon>
        <taxon>Thermodesulfobacteriota</taxon>
        <taxon>Desulfobacteria</taxon>
        <taxon>Desulfobacterales</taxon>
        <taxon>Desulfosudaceae</taxon>
        <taxon>Desulfosudis</taxon>
    </lineage>
</organism>
<evidence type="ECO:0000313" key="10">
    <source>
        <dbReference type="EMBL" id="ABW66562.1"/>
    </source>
</evidence>
<dbReference type="KEGG" id="dol:Dole_0752"/>
<dbReference type="PANTHER" id="PTHR32268:SF11">
    <property type="entry name" value="HOMOSERINE O-ACETYLTRANSFERASE"/>
    <property type="match status" value="1"/>
</dbReference>
<evidence type="ECO:0000256" key="4">
    <source>
        <dbReference type="ARBA" id="ARBA00022679"/>
    </source>
</evidence>
<dbReference type="EMBL" id="CP000859">
    <property type="protein sequence ID" value="ABW66562.1"/>
    <property type="molecule type" value="Genomic_DNA"/>
</dbReference>
<accession>A8ZVA1</accession>
<evidence type="ECO:0000256" key="2">
    <source>
        <dbReference type="ARBA" id="ARBA00022490"/>
    </source>
</evidence>
<dbReference type="InterPro" id="IPR008220">
    <property type="entry name" value="HAT_MetX-like"/>
</dbReference>
<dbReference type="Proteomes" id="UP000008561">
    <property type="component" value="Chromosome"/>
</dbReference>